<feature type="domain" description="HTH gntR-type" evidence="4">
    <location>
        <begin position="5"/>
        <end position="72"/>
    </location>
</feature>
<keyword evidence="2" id="KW-0238">DNA-binding</keyword>
<evidence type="ECO:0000259" key="4">
    <source>
        <dbReference type="PROSITE" id="PS50949"/>
    </source>
</evidence>
<dbReference type="EMBL" id="CP021431">
    <property type="protein sequence ID" value="ART99410.1"/>
    <property type="molecule type" value="Genomic_DNA"/>
</dbReference>
<dbReference type="Pfam" id="PF07729">
    <property type="entry name" value="FCD"/>
    <property type="match status" value="1"/>
</dbReference>
<dbReference type="Gene3D" id="1.20.120.530">
    <property type="entry name" value="GntR ligand-binding domain-like"/>
    <property type="match status" value="1"/>
</dbReference>
<evidence type="ECO:0000313" key="5">
    <source>
        <dbReference type="EMBL" id="ART99410.1"/>
    </source>
</evidence>
<dbReference type="PANTHER" id="PTHR43537">
    <property type="entry name" value="TRANSCRIPTIONAL REGULATOR, GNTR FAMILY"/>
    <property type="match status" value="1"/>
</dbReference>
<dbReference type="KEGG" id="lvs:LOKVESSMR4R_00062"/>
<organism evidence="5 6">
    <name type="scientific">Yoonia vestfoldensis</name>
    <dbReference type="NCBI Taxonomy" id="245188"/>
    <lineage>
        <taxon>Bacteria</taxon>
        <taxon>Pseudomonadati</taxon>
        <taxon>Pseudomonadota</taxon>
        <taxon>Alphaproteobacteria</taxon>
        <taxon>Rhodobacterales</taxon>
        <taxon>Paracoccaceae</taxon>
        <taxon>Yoonia</taxon>
    </lineage>
</organism>
<dbReference type="InterPro" id="IPR036390">
    <property type="entry name" value="WH_DNA-bd_sf"/>
</dbReference>
<keyword evidence="3" id="KW-0804">Transcription</keyword>
<dbReference type="InterPro" id="IPR011711">
    <property type="entry name" value="GntR_C"/>
</dbReference>
<dbReference type="OrthoDB" id="9788098at2"/>
<evidence type="ECO:0000256" key="1">
    <source>
        <dbReference type="ARBA" id="ARBA00023015"/>
    </source>
</evidence>
<dbReference type="Gene3D" id="1.10.10.10">
    <property type="entry name" value="Winged helix-like DNA-binding domain superfamily/Winged helix DNA-binding domain"/>
    <property type="match status" value="1"/>
</dbReference>
<protein>
    <submittedName>
        <fullName evidence="5">HTH-type transcriptional regulator McbR</fullName>
    </submittedName>
</protein>
<dbReference type="GO" id="GO:0003700">
    <property type="term" value="F:DNA-binding transcription factor activity"/>
    <property type="evidence" value="ECO:0007669"/>
    <property type="project" value="InterPro"/>
</dbReference>
<proteinExistence type="predicted"/>
<dbReference type="PANTHER" id="PTHR43537:SF49">
    <property type="entry name" value="TRANSCRIPTIONAL REGULATORY PROTEIN"/>
    <property type="match status" value="1"/>
</dbReference>
<sequence>MTKLSTKPALIAEALAEEIIRGEIPPGSRLGQDHIADRFQSSHVPVREALQRLVQMELATTEPRRGVRVFSLSPEDHLEIQEMRLALEPLALHRATSKMTSAKLIEIEAARTSCDNASEPIGWEKANRTFHLTILDACERPRLLQRIAQLQRLSAHRFHSRWREDWVKSSDRDHGAIVHALARADAQAACQVLIRHLRR</sequence>
<dbReference type="Pfam" id="PF00392">
    <property type="entry name" value="GntR"/>
    <property type="match status" value="1"/>
</dbReference>
<dbReference type="SUPFAM" id="SSF46785">
    <property type="entry name" value="Winged helix' DNA-binding domain"/>
    <property type="match status" value="1"/>
</dbReference>
<evidence type="ECO:0000313" key="6">
    <source>
        <dbReference type="Proteomes" id="UP000195273"/>
    </source>
</evidence>
<evidence type="ECO:0000256" key="2">
    <source>
        <dbReference type="ARBA" id="ARBA00023125"/>
    </source>
</evidence>
<keyword evidence="1" id="KW-0805">Transcription regulation</keyword>
<name>A0A1Y0E7R4_9RHOB</name>
<evidence type="ECO:0000256" key="3">
    <source>
        <dbReference type="ARBA" id="ARBA00023163"/>
    </source>
</evidence>
<gene>
    <name evidence="5" type="primary">mcbR</name>
    <name evidence="5" type="ORF">LOKVESSMR4R_00062</name>
</gene>
<dbReference type="Proteomes" id="UP000195273">
    <property type="component" value="Chromosome"/>
</dbReference>
<keyword evidence="6" id="KW-1185">Reference proteome</keyword>
<dbReference type="RefSeq" id="WP_087205678.1">
    <property type="nucleotide sequence ID" value="NZ_CP021431.1"/>
</dbReference>
<dbReference type="GO" id="GO:0003677">
    <property type="term" value="F:DNA binding"/>
    <property type="evidence" value="ECO:0007669"/>
    <property type="project" value="UniProtKB-KW"/>
</dbReference>
<dbReference type="InterPro" id="IPR036388">
    <property type="entry name" value="WH-like_DNA-bd_sf"/>
</dbReference>
<accession>A0A1Y0E7R4</accession>
<dbReference type="InterPro" id="IPR008920">
    <property type="entry name" value="TF_FadR/GntR_C"/>
</dbReference>
<dbReference type="AlphaFoldDB" id="A0A1Y0E7R4"/>
<reference evidence="5 6" key="1">
    <citation type="submission" date="2017-05" db="EMBL/GenBank/DDBJ databases">
        <title>Genome Sequence of Loktanella vestfoldensis Strain SMR4r Isolated from a Culture of the Diatom Skeletonema marinoi.</title>
        <authorList>
            <person name="Topel M."/>
            <person name="Pinder M.I.M."/>
            <person name="Johansson O.N."/>
            <person name="Kourtchenko O."/>
            <person name="Godhe A."/>
            <person name="Clarke A.K."/>
        </authorList>
    </citation>
    <scope>NUCLEOTIDE SEQUENCE [LARGE SCALE GENOMIC DNA]</scope>
    <source>
        <strain evidence="5 6">SMR4r</strain>
    </source>
</reference>
<dbReference type="PROSITE" id="PS50949">
    <property type="entry name" value="HTH_GNTR"/>
    <property type="match status" value="1"/>
</dbReference>
<dbReference type="SMART" id="SM00895">
    <property type="entry name" value="FCD"/>
    <property type="match status" value="1"/>
</dbReference>
<dbReference type="SUPFAM" id="SSF48008">
    <property type="entry name" value="GntR ligand-binding domain-like"/>
    <property type="match status" value="1"/>
</dbReference>
<dbReference type="SMART" id="SM00345">
    <property type="entry name" value="HTH_GNTR"/>
    <property type="match status" value="1"/>
</dbReference>
<dbReference type="InterPro" id="IPR000524">
    <property type="entry name" value="Tscrpt_reg_HTH_GntR"/>
</dbReference>